<evidence type="ECO:0000313" key="10">
    <source>
        <dbReference type="Proteomes" id="UP001415857"/>
    </source>
</evidence>
<feature type="compositionally biased region" description="Basic and acidic residues" evidence="7">
    <location>
        <begin position="1"/>
        <end position="18"/>
    </location>
</feature>
<dbReference type="CDD" id="cd23995">
    <property type="entry name" value="Seipin_BSCL2_like"/>
    <property type="match status" value="1"/>
</dbReference>
<feature type="transmembrane region" description="Helical" evidence="8">
    <location>
        <begin position="115"/>
        <end position="133"/>
    </location>
</feature>
<keyword evidence="3" id="KW-0256">Endoplasmic reticulum</keyword>
<organism evidence="9 10">
    <name type="scientific">Liquidambar formosana</name>
    <name type="common">Formosan gum</name>
    <dbReference type="NCBI Taxonomy" id="63359"/>
    <lineage>
        <taxon>Eukaryota</taxon>
        <taxon>Viridiplantae</taxon>
        <taxon>Streptophyta</taxon>
        <taxon>Embryophyta</taxon>
        <taxon>Tracheophyta</taxon>
        <taxon>Spermatophyta</taxon>
        <taxon>Magnoliopsida</taxon>
        <taxon>eudicotyledons</taxon>
        <taxon>Gunneridae</taxon>
        <taxon>Pentapetalae</taxon>
        <taxon>Saxifragales</taxon>
        <taxon>Altingiaceae</taxon>
        <taxon>Liquidambar</taxon>
    </lineage>
</organism>
<evidence type="ECO:0000256" key="4">
    <source>
        <dbReference type="ARBA" id="ARBA00022989"/>
    </source>
</evidence>
<dbReference type="Proteomes" id="UP001415857">
    <property type="component" value="Unassembled WGS sequence"/>
</dbReference>
<protein>
    <recommendedName>
        <fullName evidence="11">Seipin</fullName>
    </recommendedName>
</protein>
<evidence type="ECO:0000256" key="8">
    <source>
        <dbReference type="SAM" id="Phobius"/>
    </source>
</evidence>
<keyword evidence="10" id="KW-1185">Reference proteome</keyword>
<dbReference type="InterPro" id="IPR009617">
    <property type="entry name" value="Seipin"/>
</dbReference>
<gene>
    <name evidence="9" type="ORF">L1049_010640</name>
</gene>
<dbReference type="PANTHER" id="PTHR21212">
    <property type="entry name" value="BERNARDINELLI-SEIP CONGENITAL LIPODYSTROPHY 2 HOMOLOG BSCL2 PROTEIN"/>
    <property type="match status" value="1"/>
</dbReference>
<dbReference type="Pfam" id="PF06775">
    <property type="entry name" value="Seipin"/>
    <property type="match status" value="1"/>
</dbReference>
<feature type="transmembrane region" description="Helical" evidence="8">
    <location>
        <begin position="153"/>
        <end position="179"/>
    </location>
</feature>
<evidence type="ECO:0000313" key="9">
    <source>
        <dbReference type="EMBL" id="KAK9268197.1"/>
    </source>
</evidence>
<keyword evidence="4 8" id="KW-1133">Transmembrane helix</keyword>
<comment type="subcellular location">
    <subcellularLocation>
        <location evidence="1">Endoplasmic reticulum membrane</location>
        <topology evidence="1">Multi-pass membrane protein</topology>
    </subcellularLocation>
</comment>
<dbReference type="EMBL" id="JBBPBK010000016">
    <property type="protein sequence ID" value="KAK9268197.1"/>
    <property type="molecule type" value="Genomic_DNA"/>
</dbReference>
<dbReference type="GO" id="GO:0140042">
    <property type="term" value="P:lipid droplet formation"/>
    <property type="evidence" value="ECO:0007669"/>
    <property type="project" value="UniProtKB-ARBA"/>
</dbReference>
<sequence length="420" mass="47555">MFRNLRENEKSESTRVRVDSVQGSSSVGEQDKGNSTVTTANDDLVDESVAELDESSSNLLVFLAGLVIKAIGFQFKLLITLFKLPIWLSYCCSMLVFDPCRTIRRGREYLMRKLLRLWGVVCECVSPFIYEWLKEQKSMWKLALRFGWGLLWAVYVCCILCGLLASSFVVGGLMMRYIVEEPVQMKAALNFDYTKNSPVAFVPIISCPDVVRGVNSEERFLVEKSMGSQVIPPNQKLQVTVSLTLPESDYNRNLGMFQVRVDFLSANGKALASSSHPWMLQFKSEPIRLLLTFLEIAPLVTGYLSESQTLKVKMRGFTEGDVPTSCLRVMIEQRAEFRPGAGIPEIYDASLVLESELPLLKRILWYWKKTLFIWVSMTLFMMELLLALVCCRSIIIPRVRTRDSSAGNNTPQNNQPVQGS</sequence>
<dbReference type="AlphaFoldDB" id="A0AAP0R281"/>
<dbReference type="GO" id="GO:0005789">
    <property type="term" value="C:endoplasmic reticulum membrane"/>
    <property type="evidence" value="ECO:0007669"/>
    <property type="project" value="UniProtKB-SubCell"/>
</dbReference>
<proteinExistence type="predicted"/>
<keyword evidence="5" id="KW-0443">Lipid metabolism</keyword>
<dbReference type="GO" id="GO:0006629">
    <property type="term" value="P:lipid metabolic process"/>
    <property type="evidence" value="ECO:0007669"/>
    <property type="project" value="UniProtKB-KW"/>
</dbReference>
<evidence type="ECO:0000256" key="1">
    <source>
        <dbReference type="ARBA" id="ARBA00004477"/>
    </source>
</evidence>
<evidence type="ECO:0000256" key="3">
    <source>
        <dbReference type="ARBA" id="ARBA00022824"/>
    </source>
</evidence>
<feature type="transmembrane region" description="Helical" evidence="8">
    <location>
        <begin position="371"/>
        <end position="395"/>
    </location>
</feature>
<keyword evidence="6 8" id="KW-0472">Membrane</keyword>
<comment type="caution">
    <text evidence="9">The sequence shown here is derived from an EMBL/GenBank/DDBJ whole genome shotgun (WGS) entry which is preliminary data.</text>
</comment>
<keyword evidence="2 8" id="KW-0812">Transmembrane</keyword>
<name>A0AAP0R281_LIQFO</name>
<evidence type="ECO:0000256" key="5">
    <source>
        <dbReference type="ARBA" id="ARBA00023098"/>
    </source>
</evidence>
<evidence type="ECO:0000256" key="6">
    <source>
        <dbReference type="ARBA" id="ARBA00023136"/>
    </source>
</evidence>
<evidence type="ECO:0000256" key="2">
    <source>
        <dbReference type="ARBA" id="ARBA00022692"/>
    </source>
</evidence>
<evidence type="ECO:0008006" key="11">
    <source>
        <dbReference type="Google" id="ProtNLM"/>
    </source>
</evidence>
<feature type="region of interest" description="Disordered" evidence="7">
    <location>
        <begin position="1"/>
        <end position="39"/>
    </location>
</feature>
<evidence type="ECO:0000256" key="7">
    <source>
        <dbReference type="SAM" id="MobiDB-lite"/>
    </source>
</evidence>
<dbReference type="PANTHER" id="PTHR21212:SF0">
    <property type="entry name" value="SEIPIN"/>
    <property type="match status" value="1"/>
</dbReference>
<feature type="compositionally biased region" description="Polar residues" evidence="7">
    <location>
        <begin position="21"/>
        <end position="39"/>
    </location>
</feature>
<reference evidence="9 10" key="1">
    <citation type="journal article" date="2024" name="Plant J.">
        <title>Genome sequences and population genomics reveal climatic adaptation and genomic divergence between two closely related sweetgum species.</title>
        <authorList>
            <person name="Xu W.Q."/>
            <person name="Ren C.Q."/>
            <person name="Zhang X.Y."/>
            <person name="Comes H.P."/>
            <person name="Liu X.H."/>
            <person name="Li Y.G."/>
            <person name="Kettle C.J."/>
            <person name="Jalonen R."/>
            <person name="Gaisberger H."/>
            <person name="Ma Y.Z."/>
            <person name="Qiu Y.X."/>
        </authorList>
    </citation>
    <scope>NUCLEOTIDE SEQUENCE [LARGE SCALE GENOMIC DNA]</scope>
    <source>
        <strain evidence="9">Hangzhou</strain>
    </source>
</reference>
<accession>A0AAP0R281</accession>